<name>A0ABQ6PZD2_9BACT</name>
<dbReference type="EMBL" id="BTPE01000004">
    <property type="protein sequence ID" value="GMQ33304.1"/>
    <property type="molecule type" value="Genomic_DNA"/>
</dbReference>
<dbReference type="SUPFAM" id="SSF63825">
    <property type="entry name" value="YWTD domain"/>
    <property type="match status" value="1"/>
</dbReference>
<keyword evidence="2" id="KW-1185">Reference proteome</keyword>
<dbReference type="Proteomes" id="UP001307705">
    <property type="component" value="Unassembled WGS sequence"/>
</dbReference>
<sequence>MKKTIYLTALTLLTFCQTKKEETITPSLITYSVNPAKGIEIPLADIVAKAEVIHPKEDEIIAYANNPIVFEDKLIVVDFQKQKKIQVFNTNGDFLFDIQATGEGPGKFRTPTFIRINNNGDRLLVYCALTKKILQFDWKGNFLEETQVNEIGLIGDLIEKENEIIFLNVMTVDSKKRIGKLNLQTYAEDKKITFFENYPGEFIKVLEDKTQYFFSTVSKDEFYFLDIYSNNLVKMDWEGNHSIIRFTIENNPLKLDPEKVHNPMDIYDQIHLSDAYYLYNYINIGNKKILLPIIKGPSIHSTILLDTEKNSVELISKFENGLDNLLPSDGISAPGDIHSKTAIVSLDSDYAYERIKSMDLDQNEFTKELKKLNTPENQNPVFIIYYLK</sequence>
<dbReference type="Gene3D" id="2.120.10.30">
    <property type="entry name" value="TolB, C-terminal domain"/>
    <property type="match status" value="1"/>
</dbReference>
<dbReference type="RefSeq" id="WP_338228071.1">
    <property type="nucleotide sequence ID" value="NZ_BTPE01000004.1"/>
</dbReference>
<evidence type="ECO:0000313" key="1">
    <source>
        <dbReference type="EMBL" id="GMQ33304.1"/>
    </source>
</evidence>
<evidence type="ECO:0000313" key="2">
    <source>
        <dbReference type="Proteomes" id="UP001307705"/>
    </source>
</evidence>
<dbReference type="Pfam" id="PF17170">
    <property type="entry name" value="DUF5128"/>
    <property type="match status" value="1"/>
</dbReference>
<comment type="caution">
    <text evidence="1">The sequence shown here is derived from an EMBL/GenBank/DDBJ whole genome shotgun (WGS) entry which is preliminary data.</text>
</comment>
<organism evidence="1 2">
    <name type="scientific">Algoriphagus taiwanensis</name>
    <dbReference type="NCBI Taxonomy" id="1445656"/>
    <lineage>
        <taxon>Bacteria</taxon>
        <taxon>Pseudomonadati</taxon>
        <taxon>Bacteroidota</taxon>
        <taxon>Cytophagia</taxon>
        <taxon>Cytophagales</taxon>
        <taxon>Cyclobacteriaceae</taxon>
        <taxon>Algoriphagus</taxon>
    </lineage>
</organism>
<accession>A0ABQ6PZD2</accession>
<evidence type="ECO:0008006" key="3">
    <source>
        <dbReference type="Google" id="ProtNLM"/>
    </source>
</evidence>
<proteinExistence type="predicted"/>
<reference evidence="1 2" key="1">
    <citation type="submission" date="2023-08" db="EMBL/GenBank/DDBJ databases">
        <title>Draft genome sequence of Algoriphagus taiwanensis.</title>
        <authorList>
            <person name="Takatani N."/>
            <person name="Hosokawa M."/>
            <person name="Sawabe T."/>
        </authorList>
    </citation>
    <scope>NUCLEOTIDE SEQUENCE [LARGE SCALE GENOMIC DNA]</scope>
    <source>
        <strain evidence="1 2">JCM 19755</strain>
    </source>
</reference>
<dbReference type="InterPro" id="IPR011042">
    <property type="entry name" value="6-blade_b-propeller_TolB-like"/>
</dbReference>
<protein>
    <recommendedName>
        <fullName evidence="3">6-bladed beta-propeller protein</fullName>
    </recommendedName>
</protein>
<gene>
    <name evidence="1" type="ORF">Ataiwa_15760</name>
</gene>